<proteinExistence type="predicted"/>
<dbReference type="EMBL" id="KN847910">
    <property type="protein sequence ID" value="KIR38394.1"/>
    <property type="molecule type" value="Genomic_DNA"/>
</dbReference>
<organism evidence="1 2">
    <name type="scientific">Cryptococcus deuterogattii Ram5</name>
    <dbReference type="NCBI Taxonomy" id="1296110"/>
    <lineage>
        <taxon>Eukaryota</taxon>
        <taxon>Fungi</taxon>
        <taxon>Dikarya</taxon>
        <taxon>Basidiomycota</taxon>
        <taxon>Agaricomycotina</taxon>
        <taxon>Tremellomycetes</taxon>
        <taxon>Tremellales</taxon>
        <taxon>Cryptococcaceae</taxon>
        <taxon>Cryptococcus</taxon>
        <taxon>Cryptococcus gattii species complex</taxon>
    </lineage>
</organism>
<evidence type="ECO:0000313" key="2">
    <source>
        <dbReference type="Proteomes" id="UP000053392"/>
    </source>
</evidence>
<sequence>MSYSDLPHKPTIPVEPFKLSIPDEDIKVPHILLKSTRIAKESYENVSAENNKRKQEEGINSLPAFKAKFKKIRRFGILHSFHSPFLEEDVRNSHHSQSRLAR</sequence>
<dbReference type="Proteomes" id="UP000053392">
    <property type="component" value="Unassembled WGS sequence"/>
</dbReference>
<accession>A0A0D0UW77</accession>
<reference evidence="1 2" key="1">
    <citation type="submission" date="2015-01" db="EMBL/GenBank/DDBJ databases">
        <title>The Genome Sequence of Cryptococcus gattii Ram5.</title>
        <authorList>
            <consortium name="The Broad Institute Genomics Platform"/>
            <person name="Cuomo C."/>
            <person name="Litvintseva A."/>
            <person name="Chen Y."/>
            <person name="Heitman J."/>
            <person name="Sun S."/>
            <person name="Springer D."/>
            <person name="Dromer F."/>
            <person name="Young S."/>
            <person name="Zeng Q."/>
            <person name="Gargeya S."/>
            <person name="Abouelleil A."/>
            <person name="Alvarado L."/>
            <person name="Chapman S.B."/>
            <person name="Gainer-Dewar J."/>
            <person name="Goldberg J."/>
            <person name="Griggs A."/>
            <person name="Gujja S."/>
            <person name="Hansen M."/>
            <person name="Howarth C."/>
            <person name="Imamovic A."/>
            <person name="Larimer J."/>
            <person name="Murphy C."/>
            <person name="Naylor J."/>
            <person name="Pearson M."/>
            <person name="Priest M."/>
            <person name="Roberts A."/>
            <person name="Saif S."/>
            <person name="Shea T."/>
            <person name="Sykes S."/>
            <person name="Wortman J."/>
            <person name="Nusbaum C."/>
            <person name="Birren B."/>
        </authorList>
    </citation>
    <scope>NUCLEOTIDE SEQUENCE [LARGE SCALE GENOMIC DNA]</scope>
    <source>
        <strain evidence="1 2">Ram5</strain>
    </source>
</reference>
<gene>
    <name evidence="1" type="ORF">I313_05502</name>
</gene>
<dbReference type="OrthoDB" id="7130006at2759"/>
<keyword evidence="2" id="KW-1185">Reference proteome</keyword>
<dbReference type="InterPro" id="IPR029058">
    <property type="entry name" value="AB_hydrolase_fold"/>
</dbReference>
<name>A0A0D0UW77_9TREE</name>
<dbReference type="AlphaFoldDB" id="A0A0D0UW77"/>
<dbReference type="HOGENOM" id="CLU_2277355_0_0_1"/>
<protein>
    <submittedName>
        <fullName evidence="1">Unplaced genomic scaffold supercont1.15, whole genome shotgun sequence</fullName>
    </submittedName>
</protein>
<evidence type="ECO:0000313" key="1">
    <source>
        <dbReference type="EMBL" id="KIR38394.1"/>
    </source>
</evidence>
<dbReference type="Gene3D" id="3.40.50.1820">
    <property type="entry name" value="alpha/beta hydrolase"/>
    <property type="match status" value="1"/>
</dbReference>